<accession>A0AAV2LSM0</accession>
<keyword evidence="2" id="KW-1185">Reference proteome</keyword>
<evidence type="ECO:0000313" key="2">
    <source>
        <dbReference type="Proteomes" id="UP001497482"/>
    </source>
</evidence>
<gene>
    <name evidence="1" type="ORF">KC01_LOCUS31825</name>
</gene>
<dbReference type="Proteomes" id="UP001497482">
    <property type="component" value="Chromosome 4"/>
</dbReference>
<evidence type="ECO:0000313" key="1">
    <source>
        <dbReference type="EMBL" id="CAL1604283.1"/>
    </source>
</evidence>
<sequence length="83" mass="9146">MVVEQRRGVVGISGALQTEVIELSGVDTRRSHSAHVVERAANGHTMGRVGFVFERSRETKDWSWNEKSGGLVVCVQSVPLQKI</sequence>
<proteinExistence type="predicted"/>
<organism evidence="1 2">
    <name type="scientific">Knipowitschia caucasica</name>
    <name type="common">Caucasian dwarf goby</name>
    <name type="synonym">Pomatoschistus caucasicus</name>
    <dbReference type="NCBI Taxonomy" id="637954"/>
    <lineage>
        <taxon>Eukaryota</taxon>
        <taxon>Metazoa</taxon>
        <taxon>Chordata</taxon>
        <taxon>Craniata</taxon>
        <taxon>Vertebrata</taxon>
        <taxon>Euteleostomi</taxon>
        <taxon>Actinopterygii</taxon>
        <taxon>Neopterygii</taxon>
        <taxon>Teleostei</taxon>
        <taxon>Neoteleostei</taxon>
        <taxon>Acanthomorphata</taxon>
        <taxon>Gobiaria</taxon>
        <taxon>Gobiiformes</taxon>
        <taxon>Gobioidei</taxon>
        <taxon>Gobiidae</taxon>
        <taxon>Gobiinae</taxon>
        <taxon>Knipowitschia</taxon>
    </lineage>
</organism>
<reference evidence="1 2" key="1">
    <citation type="submission" date="2024-04" db="EMBL/GenBank/DDBJ databases">
        <authorList>
            <person name="Waldvogel A.-M."/>
            <person name="Schoenle A."/>
        </authorList>
    </citation>
    <scope>NUCLEOTIDE SEQUENCE [LARGE SCALE GENOMIC DNA]</scope>
</reference>
<dbReference type="AlphaFoldDB" id="A0AAV2LSM0"/>
<dbReference type="EMBL" id="OZ035826">
    <property type="protein sequence ID" value="CAL1604283.1"/>
    <property type="molecule type" value="Genomic_DNA"/>
</dbReference>
<protein>
    <submittedName>
        <fullName evidence="1">Uncharacterized protein</fullName>
    </submittedName>
</protein>
<name>A0AAV2LSM0_KNICA</name>